<feature type="repeat" description="WD" evidence="3">
    <location>
        <begin position="1243"/>
        <end position="1284"/>
    </location>
</feature>
<dbReference type="InterPro" id="IPR015943">
    <property type="entry name" value="WD40/YVTN_repeat-like_dom_sf"/>
</dbReference>
<dbReference type="Pfam" id="PF20703">
    <property type="entry name" value="nSTAND1"/>
    <property type="match status" value="1"/>
</dbReference>
<organism evidence="6 7">
    <name type="scientific">Microlunatus ginsengisoli</name>
    <dbReference type="NCBI Taxonomy" id="363863"/>
    <lineage>
        <taxon>Bacteria</taxon>
        <taxon>Bacillati</taxon>
        <taxon>Actinomycetota</taxon>
        <taxon>Actinomycetes</taxon>
        <taxon>Propionibacteriales</taxon>
        <taxon>Propionibacteriaceae</taxon>
        <taxon>Microlunatus</taxon>
    </lineage>
</organism>
<evidence type="ECO:0000313" key="6">
    <source>
        <dbReference type="EMBL" id="GAA3634513.1"/>
    </source>
</evidence>
<dbReference type="InterPro" id="IPR009003">
    <property type="entry name" value="Peptidase_S1_PA"/>
</dbReference>
<evidence type="ECO:0000256" key="4">
    <source>
        <dbReference type="SAM" id="Coils"/>
    </source>
</evidence>
<dbReference type="PROSITE" id="PS00678">
    <property type="entry name" value="WD_REPEATS_1"/>
    <property type="match status" value="1"/>
</dbReference>
<reference evidence="7" key="1">
    <citation type="journal article" date="2019" name="Int. J. Syst. Evol. Microbiol.">
        <title>The Global Catalogue of Microorganisms (GCM) 10K type strain sequencing project: providing services to taxonomists for standard genome sequencing and annotation.</title>
        <authorList>
            <consortium name="The Broad Institute Genomics Platform"/>
            <consortium name="The Broad Institute Genome Sequencing Center for Infectious Disease"/>
            <person name="Wu L."/>
            <person name="Ma J."/>
        </authorList>
    </citation>
    <scope>NUCLEOTIDE SEQUENCE [LARGE SCALE GENOMIC DNA]</scope>
    <source>
        <strain evidence="7">JCM 16929</strain>
    </source>
</reference>
<evidence type="ECO:0000256" key="2">
    <source>
        <dbReference type="ARBA" id="ARBA00022737"/>
    </source>
</evidence>
<dbReference type="Pfam" id="PF00400">
    <property type="entry name" value="WD40"/>
    <property type="match status" value="10"/>
</dbReference>
<dbReference type="Gene3D" id="2.130.10.10">
    <property type="entry name" value="YVTN repeat-like/Quinoprotein amine dehydrogenase"/>
    <property type="match status" value="5"/>
</dbReference>
<dbReference type="Gene3D" id="3.40.50.300">
    <property type="entry name" value="P-loop containing nucleotide triphosphate hydrolases"/>
    <property type="match status" value="1"/>
</dbReference>
<dbReference type="PANTHER" id="PTHR19848">
    <property type="entry name" value="WD40 REPEAT PROTEIN"/>
    <property type="match status" value="1"/>
</dbReference>
<dbReference type="Proteomes" id="UP001501490">
    <property type="component" value="Unassembled WGS sequence"/>
</dbReference>
<dbReference type="SUPFAM" id="SSF52540">
    <property type="entry name" value="P-loop containing nucleoside triphosphate hydrolases"/>
    <property type="match status" value="1"/>
</dbReference>
<sequence length="1437" mass="153721">MSIVRVLAADGGTAGTGFVVTPVEPDGDRLVVTCAHVVAAAGSGPGGTIWLASRGDGGWDGTAQEALVYGDWWREPSREDVAFLRLPRSSLSQAQPLTIGGTSTAAPGQVYETFGFPLVKSVEGLPGRVKVTGRTTEGGAPVLAVRSNEVSRGFSGAPVWDPELGVVVGMIISTIPAGADPAGKQSEVAFVIPAETLIAVCPALGLATTSPYRGLAAFEERHAAYYFGRETASGRLLERLEAHDVVTVVGVSGAGKSSLVRAGLARALEASPGSWLASVPRRIFQPRSAPLHELALALGQLDAVDGSAASSESVAGASSFAPRTEPFSAAALARRLAESFRATGLILIADQFEQLFAAGVDEERQRELVEVLLALAAHGVKVVIALRADFYGHALQHAGLARAVQEAQLILLAMTRAELTETIRLPARRANLALEPGLAETITADLTGQAGDLPLLEFALTLLWEHDSAGRVLTLRSYERIGGLRGALGGHAERVWREFATDAERAAARRVFLALAATEPDDGSAVAPVLYVGRRVRPDVELQGAEVVLEQLIHARLLTAGRDAGSGRGTVELAHESLLRAWPRLQAWVREEHAYLRWFNHDLAPYVRRWVESGESSDFLLPSSLVHEARRWLSDRGDLLTGVMARYINRSVEAREDERRRLERQRDELIAALEQARRQRRLAFARELAAHAEVEAARPNGLERAALLTLESLGAADTAEGRRALDRALSLLPLPRLRIKHHGIVTALAFSRDGRLVASGSQDGAVAVHTVARGHVVLAISHDDRVNSVVFSPDGRTLASASVSGRVLIHSLDDASVRMRIEHFGSTWRVTFSADGRLLATASDDRTARVWDTHSGAELLRINHDGGVNDVTFSPDARLFATASRDGTARLHETATGVEVRRWQGGEWFTLVEFSANGDRLALAGQWDSASVYELAAGVEIARIEHQGWVRAVAFSPDGSLIATGSSDGTARVSELPGGREVMQVRHGKEVWDVAFDPLGRLVATGSEDGIARISVARDGRERTRVEHSSPVRAMAFSPVSALIATGDMEGEVRVCGVDQSASLARIRHAGHVRALRSSADGARIATGSDDGTARVSLVEDGVEVFRTQRAREVYDVDLSSDGRLMAVAGRDGTATVHGIDAGTERLRIEHSDAFRTVRLSRDAQRLASLSFGRLAMVHDLADGRELWRFEHDAALGAIALSPDGTLVAVGTRDDFRSARVFRVGGIGAGRRSLGRDAEVFQNDDYLGPVASLAFSPDGLLLGVASDYGRAGVWELASGDRVLSVDHLRTAMGIAFSRDGRLVAAPGADGTARVLALGTGTEVARVHHDGPVRAVAFSDDTRLLATGSNDGTLRVLDLQTGVELRRTEFDDIVTAICFTPDARRLVLAAGNDVQILALDAALLLDVLRERVSRGLTPAERDRFLSDAPMDEPDAPGH</sequence>
<keyword evidence="7" id="KW-1185">Reference proteome</keyword>
<accession>A0ABP7AK92</accession>
<keyword evidence="1 3" id="KW-0853">WD repeat</keyword>
<dbReference type="InterPro" id="IPR027417">
    <property type="entry name" value="P-loop_NTPase"/>
</dbReference>
<comment type="caution">
    <text evidence="6">The sequence shown here is derived from an EMBL/GenBank/DDBJ whole genome shotgun (WGS) entry which is preliminary data.</text>
</comment>
<dbReference type="SUPFAM" id="SSF50494">
    <property type="entry name" value="Trypsin-like serine proteases"/>
    <property type="match status" value="1"/>
</dbReference>
<dbReference type="PANTHER" id="PTHR19848:SF8">
    <property type="entry name" value="F-BOX AND WD REPEAT DOMAIN CONTAINING 7"/>
    <property type="match status" value="1"/>
</dbReference>
<feature type="repeat" description="WD" evidence="3">
    <location>
        <begin position="1325"/>
        <end position="1366"/>
    </location>
</feature>
<feature type="domain" description="Novel STAND NTPase 1" evidence="5">
    <location>
        <begin position="211"/>
        <end position="617"/>
    </location>
</feature>
<proteinExistence type="predicted"/>
<dbReference type="SUPFAM" id="SSF50998">
    <property type="entry name" value="Quinoprotein alcohol dehydrogenase-like"/>
    <property type="match status" value="2"/>
</dbReference>
<dbReference type="InterPro" id="IPR011047">
    <property type="entry name" value="Quinoprotein_ADH-like_sf"/>
</dbReference>
<gene>
    <name evidence="6" type="ORF">GCM10022236_41370</name>
</gene>
<dbReference type="InterPro" id="IPR019775">
    <property type="entry name" value="WD40_repeat_CS"/>
</dbReference>
<dbReference type="InterPro" id="IPR049052">
    <property type="entry name" value="nSTAND1"/>
</dbReference>
<evidence type="ECO:0000256" key="1">
    <source>
        <dbReference type="ARBA" id="ARBA00022574"/>
    </source>
</evidence>
<feature type="repeat" description="WD" evidence="3">
    <location>
        <begin position="943"/>
        <end position="984"/>
    </location>
</feature>
<feature type="coiled-coil region" evidence="4">
    <location>
        <begin position="648"/>
        <end position="682"/>
    </location>
</feature>
<feature type="repeat" description="WD" evidence="3">
    <location>
        <begin position="779"/>
        <end position="820"/>
    </location>
</feature>
<dbReference type="InterPro" id="IPR001680">
    <property type="entry name" value="WD40_rpt"/>
</dbReference>
<feature type="repeat" description="WD" evidence="3">
    <location>
        <begin position="820"/>
        <end position="861"/>
    </location>
</feature>
<dbReference type="CDD" id="cd00200">
    <property type="entry name" value="WD40"/>
    <property type="match status" value="2"/>
</dbReference>
<evidence type="ECO:0000313" key="7">
    <source>
        <dbReference type="Proteomes" id="UP001501490"/>
    </source>
</evidence>
<evidence type="ECO:0000259" key="5">
    <source>
        <dbReference type="Pfam" id="PF20703"/>
    </source>
</evidence>
<evidence type="ECO:0000256" key="3">
    <source>
        <dbReference type="PROSITE-ProRule" id="PRU00221"/>
    </source>
</evidence>
<dbReference type="SMART" id="SM00320">
    <property type="entry name" value="WD40"/>
    <property type="match status" value="15"/>
</dbReference>
<feature type="repeat" description="WD" evidence="3">
    <location>
        <begin position="861"/>
        <end position="902"/>
    </location>
</feature>
<feature type="repeat" description="WD" evidence="3">
    <location>
        <begin position="738"/>
        <end position="779"/>
    </location>
</feature>
<dbReference type="EMBL" id="BAABAB010000036">
    <property type="protein sequence ID" value="GAA3634513.1"/>
    <property type="molecule type" value="Genomic_DNA"/>
</dbReference>
<dbReference type="Gene3D" id="2.40.10.120">
    <property type="match status" value="1"/>
</dbReference>
<name>A0ABP7AK92_9ACTN</name>
<dbReference type="Pfam" id="PF13365">
    <property type="entry name" value="Trypsin_2"/>
    <property type="match status" value="1"/>
</dbReference>
<keyword evidence="2" id="KW-0677">Repeat</keyword>
<dbReference type="PROSITE" id="PS50082">
    <property type="entry name" value="WD_REPEATS_2"/>
    <property type="match status" value="7"/>
</dbReference>
<dbReference type="PROSITE" id="PS50294">
    <property type="entry name" value="WD_REPEATS_REGION"/>
    <property type="match status" value="3"/>
</dbReference>
<keyword evidence="4" id="KW-0175">Coiled coil</keyword>
<protein>
    <recommendedName>
        <fullName evidence="5">Novel STAND NTPase 1 domain-containing protein</fullName>
    </recommendedName>
</protein>